<evidence type="ECO:0000313" key="3">
    <source>
        <dbReference type="EMBL" id="SFK91219.1"/>
    </source>
</evidence>
<dbReference type="EMBL" id="FOSZ01000003">
    <property type="protein sequence ID" value="SFK91219.1"/>
    <property type="molecule type" value="Genomic_DNA"/>
</dbReference>
<accession>A0A1I4DE60</accession>
<organism evidence="3 4">
    <name type="scientific">Shimia haliotis</name>
    <dbReference type="NCBI Taxonomy" id="1280847"/>
    <lineage>
        <taxon>Bacteria</taxon>
        <taxon>Pseudomonadati</taxon>
        <taxon>Pseudomonadota</taxon>
        <taxon>Alphaproteobacteria</taxon>
        <taxon>Rhodobacterales</taxon>
        <taxon>Roseobacteraceae</taxon>
    </lineage>
</organism>
<name>A0A1I4DE60_9RHOB</name>
<dbReference type="Proteomes" id="UP000198851">
    <property type="component" value="Unassembled WGS sequence"/>
</dbReference>
<dbReference type="AlphaFoldDB" id="A0A1I4DE60"/>
<feature type="coiled-coil region" evidence="1">
    <location>
        <begin position="41"/>
        <end position="89"/>
    </location>
</feature>
<feature type="compositionally biased region" description="Basic residues" evidence="2">
    <location>
        <begin position="153"/>
        <end position="168"/>
    </location>
</feature>
<proteinExistence type="predicted"/>
<evidence type="ECO:0000313" key="4">
    <source>
        <dbReference type="Proteomes" id="UP000198851"/>
    </source>
</evidence>
<feature type="region of interest" description="Disordered" evidence="2">
    <location>
        <begin position="129"/>
        <end position="182"/>
    </location>
</feature>
<sequence>MTIIADILLVAGALGASVYCYVLARRLAKFNDLEAGVGGAVAVLSTQVDDLTRTLKSAQATAGNSTKQLRDLTKRAEDASKRMELLLASMHDLPDPEELQAFQKAQSTARFMRHSNDEIGKPAEDFEEGIAFARETNDPEKEPVAEESEDHPKAKRRKDRKMRNKKNLRGGVGSKMTFRRAG</sequence>
<evidence type="ECO:0000256" key="1">
    <source>
        <dbReference type="SAM" id="Coils"/>
    </source>
</evidence>
<dbReference type="STRING" id="1280847.SAMN04488036_10380"/>
<keyword evidence="4" id="KW-1185">Reference proteome</keyword>
<evidence type="ECO:0000256" key="2">
    <source>
        <dbReference type="SAM" id="MobiDB-lite"/>
    </source>
</evidence>
<gene>
    <name evidence="3" type="ORF">SAMN04488036_10380</name>
</gene>
<protein>
    <submittedName>
        <fullName evidence="3">Uncharacterized protein</fullName>
    </submittedName>
</protein>
<reference evidence="4" key="1">
    <citation type="submission" date="2016-10" db="EMBL/GenBank/DDBJ databases">
        <authorList>
            <person name="Varghese N."/>
            <person name="Submissions S."/>
        </authorList>
    </citation>
    <scope>NUCLEOTIDE SEQUENCE [LARGE SCALE GENOMIC DNA]</scope>
    <source>
        <strain evidence="4">DSM 28453</strain>
    </source>
</reference>
<keyword evidence="1" id="KW-0175">Coiled coil</keyword>
<dbReference type="RefSeq" id="WP_425288673.1">
    <property type="nucleotide sequence ID" value="NZ_FOSZ01000003.1"/>
</dbReference>
<feature type="compositionally biased region" description="Basic and acidic residues" evidence="2">
    <location>
        <begin position="135"/>
        <end position="144"/>
    </location>
</feature>